<dbReference type="AlphaFoldDB" id="A3ZVT3"/>
<proteinExistence type="predicted"/>
<dbReference type="HOGENOM" id="CLU_3416633_0_0_0"/>
<accession>A3ZVT3</accession>
<sequence length="26" mass="3052">MLLVFVAWDANLTESRCHRYLIESIA</sequence>
<comment type="caution">
    <text evidence="1">The sequence shown here is derived from an EMBL/GenBank/DDBJ whole genome shotgun (WGS) entry which is preliminary data.</text>
</comment>
<gene>
    <name evidence="1" type="ORF">DSM3645_03098</name>
</gene>
<organism evidence="1 2">
    <name type="scientific">Blastopirellula marina DSM 3645</name>
    <dbReference type="NCBI Taxonomy" id="314230"/>
    <lineage>
        <taxon>Bacteria</taxon>
        <taxon>Pseudomonadati</taxon>
        <taxon>Planctomycetota</taxon>
        <taxon>Planctomycetia</taxon>
        <taxon>Pirellulales</taxon>
        <taxon>Pirellulaceae</taxon>
        <taxon>Blastopirellula</taxon>
    </lineage>
</organism>
<evidence type="ECO:0000313" key="2">
    <source>
        <dbReference type="Proteomes" id="UP000004358"/>
    </source>
</evidence>
<dbReference type="EMBL" id="AANZ01000014">
    <property type="protein sequence ID" value="EAQ79429.1"/>
    <property type="molecule type" value="Genomic_DNA"/>
</dbReference>
<protein>
    <submittedName>
        <fullName evidence="1">Uncharacterized protein</fullName>
    </submittedName>
</protein>
<evidence type="ECO:0000313" key="1">
    <source>
        <dbReference type="EMBL" id="EAQ79429.1"/>
    </source>
</evidence>
<dbReference type="Proteomes" id="UP000004358">
    <property type="component" value="Unassembled WGS sequence"/>
</dbReference>
<reference evidence="1 2" key="1">
    <citation type="submission" date="2006-02" db="EMBL/GenBank/DDBJ databases">
        <authorList>
            <person name="Amann R."/>
            <person name="Ferriera S."/>
            <person name="Johnson J."/>
            <person name="Kravitz S."/>
            <person name="Halpern A."/>
            <person name="Remington K."/>
            <person name="Beeson K."/>
            <person name="Tran B."/>
            <person name="Rogers Y.-H."/>
            <person name="Friedman R."/>
            <person name="Venter J.C."/>
        </authorList>
    </citation>
    <scope>NUCLEOTIDE SEQUENCE [LARGE SCALE GENOMIC DNA]</scope>
    <source>
        <strain evidence="1 2">DSM 3645</strain>
    </source>
</reference>
<name>A3ZVT3_9BACT</name>